<dbReference type="InterPro" id="IPR051167">
    <property type="entry name" value="Prolyl_oligopep/macrocyclase"/>
</dbReference>
<dbReference type="EC" id="3.4.21.26" evidence="2"/>
<dbReference type="KEGG" id="abi:Aboo_1129"/>
<sequence>MDPYEWMENLEDERILKLVNEENKRFRDYVDGLSDKLADEIRHYYYLPTIWEAKITKKGIIAAINEHGKQVVKNLSSGEILIDSKDLEKELKDEILLQGFSVDEHLKFFAYNFSIGGSDEGITRIVNLESREVEEIKPSINNIIFLRDGYYFSRFYRKEESPDGMKPPVERLFWRDKNEEKMVFGDGLDSNYFMYIKKSNDGKYAILTKTFGWNSSEIYLGPIENPEKWKKVYKSEVPAEPIDIVDGKLYVLTREGSGYGKIIAIGEDIEEVVPEGEYPLEWAEIVNGKILAGYLVDASSKLKLFSLEGKKVKEIKFEPAGKVIPFDSKDGILLKYESFTIPSRLYEFKDSMRIIHETKIEGEYKIKEDFVRSKDGTNIHYFLVEGENKNNIAWVFGYGGFNISLSPRFFPHVVPFLKMGGTFVVANLRGGSEYGEEWHRAGMRDKKQNVFDDFISVLENLKKDYKVVAWGRSNGGLLVAATLVQRPDVMDAAIIGYPVIDMLRFHKMYIGKVWIPEYGNPDNPEDRKFLEKYSPYHNVKKKNYPPIMIYTGLHDDRVHPAHALKFFMKLREVDAPVYLRVETKSGHMGASPETRIRELADILAFVLKSTEVLN</sequence>
<evidence type="ECO:0000256" key="4">
    <source>
        <dbReference type="ARBA" id="ARBA00022801"/>
    </source>
</evidence>
<dbReference type="GeneID" id="8828089"/>
<accession>B5IFL1</accession>
<dbReference type="eggNOG" id="arCOG01647">
    <property type="taxonomic scope" value="Archaea"/>
</dbReference>
<proteinExistence type="predicted"/>
<evidence type="ECO:0000313" key="9">
    <source>
        <dbReference type="Proteomes" id="UP000001400"/>
    </source>
</evidence>
<dbReference type="GO" id="GO:0070012">
    <property type="term" value="F:oligopeptidase activity"/>
    <property type="evidence" value="ECO:0007669"/>
    <property type="project" value="TreeGrafter"/>
</dbReference>
<dbReference type="Proteomes" id="UP000001400">
    <property type="component" value="Chromosome"/>
</dbReference>
<evidence type="ECO:0000259" key="6">
    <source>
        <dbReference type="Pfam" id="PF00326"/>
    </source>
</evidence>
<dbReference type="EMBL" id="CP001941">
    <property type="protein sequence ID" value="ADD08938.1"/>
    <property type="molecule type" value="Genomic_DNA"/>
</dbReference>
<evidence type="ECO:0000256" key="5">
    <source>
        <dbReference type="ARBA" id="ARBA00022825"/>
    </source>
</evidence>
<dbReference type="RefSeq" id="WP_008085587.1">
    <property type="nucleotide sequence ID" value="NC_013926.1"/>
</dbReference>
<protein>
    <recommendedName>
        <fullName evidence="2">prolyl oligopeptidase</fullName>
        <ecNumber evidence="2">3.4.21.26</ecNumber>
    </recommendedName>
</protein>
<organism evidence="8 9">
    <name type="scientific">Aciduliprofundum boonei (strain DSM 19572 / T469)</name>
    <dbReference type="NCBI Taxonomy" id="439481"/>
    <lineage>
        <taxon>Archaea</taxon>
        <taxon>Methanobacteriati</taxon>
        <taxon>Thermoplasmatota</taxon>
        <taxon>DHVE2 group</taxon>
        <taxon>Candidatus Aciduliprofundum</taxon>
    </lineage>
</organism>
<dbReference type="InterPro" id="IPR001375">
    <property type="entry name" value="Peptidase_S9_cat"/>
</dbReference>
<keyword evidence="9" id="KW-1185">Reference proteome</keyword>
<dbReference type="HOGENOM" id="CLU_011290_1_1_2"/>
<dbReference type="PANTHER" id="PTHR42881:SF2">
    <property type="entry name" value="PROLYL ENDOPEPTIDASE"/>
    <property type="match status" value="1"/>
</dbReference>
<dbReference type="GO" id="GO:0005829">
    <property type="term" value="C:cytosol"/>
    <property type="evidence" value="ECO:0007669"/>
    <property type="project" value="TreeGrafter"/>
</dbReference>
<dbReference type="MEROPS" id="S09.002"/>
<dbReference type="Pfam" id="PF00326">
    <property type="entry name" value="Peptidase_S9"/>
    <property type="match status" value="1"/>
</dbReference>
<name>B5IFL1_ACIB4</name>
<reference evidence="8" key="1">
    <citation type="submission" date="2010-02" db="EMBL/GenBank/DDBJ databases">
        <title>Complete sequence of Aciduliprofundum boonei T469.</title>
        <authorList>
            <consortium name="US DOE Joint Genome Institute"/>
            <person name="Lucas S."/>
            <person name="Copeland A."/>
            <person name="Lapidus A."/>
            <person name="Cheng J.-F."/>
            <person name="Bruce D."/>
            <person name="Goodwin L."/>
            <person name="Pitluck S."/>
            <person name="Saunders E."/>
            <person name="Detter J.C."/>
            <person name="Han C."/>
            <person name="Tapia R."/>
            <person name="Land M."/>
            <person name="Hauser L."/>
            <person name="Kyrpides N."/>
            <person name="Mikhailova N."/>
            <person name="Flores G."/>
            <person name="Reysenbach A.-L."/>
            <person name="Woyke T."/>
        </authorList>
    </citation>
    <scope>NUCLEOTIDE SEQUENCE</scope>
    <source>
        <strain evidence="8">T469</strain>
    </source>
</reference>
<dbReference type="Gene3D" id="3.40.50.1820">
    <property type="entry name" value="alpha/beta hydrolase"/>
    <property type="match status" value="1"/>
</dbReference>
<dbReference type="ESTHER" id="acib4-b5ifw4">
    <property type="family name" value="S9N_PPCE_Peptidase_S9"/>
</dbReference>
<evidence type="ECO:0000256" key="1">
    <source>
        <dbReference type="ARBA" id="ARBA00001070"/>
    </source>
</evidence>
<evidence type="ECO:0000256" key="3">
    <source>
        <dbReference type="ARBA" id="ARBA00022670"/>
    </source>
</evidence>
<dbReference type="OrthoDB" id="31240at2157"/>
<dbReference type="STRING" id="439481.Aboo_1129"/>
<dbReference type="SUPFAM" id="SSF50993">
    <property type="entry name" value="Peptidase/esterase 'gauge' domain"/>
    <property type="match status" value="1"/>
</dbReference>
<feature type="domain" description="Peptidase S9A N-terminal" evidence="7">
    <location>
        <begin position="2"/>
        <end position="348"/>
    </location>
</feature>
<dbReference type="Pfam" id="PF02897">
    <property type="entry name" value="Peptidase_S9_N"/>
    <property type="match status" value="1"/>
</dbReference>
<dbReference type="InterPro" id="IPR002470">
    <property type="entry name" value="Peptidase_S9A"/>
</dbReference>
<keyword evidence="3" id="KW-0645">Protease</keyword>
<evidence type="ECO:0000259" key="7">
    <source>
        <dbReference type="Pfam" id="PF02897"/>
    </source>
</evidence>
<comment type="catalytic activity">
    <reaction evidence="1">
        <text>Hydrolysis of Pro-|-Xaa &gt;&gt; Ala-|-Xaa in oligopeptides.</text>
        <dbReference type="EC" id="3.4.21.26"/>
    </reaction>
</comment>
<keyword evidence="5" id="KW-0720">Serine protease</keyword>
<dbReference type="GO" id="GO:0006508">
    <property type="term" value="P:proteolysis"/>
    <property type="evidence" value="ECO:0007669"/>
    <property type="project" value="UniProtKB-KW"/>
</dbReference>
<feature type="domain" description="Peptidase S9 prolyl oligopeptidase catalytic" evidence="6">
    <location>
        <begin position="410"/>
        <end position="609"/>
    </location>
</feature>
<keyword evidence="4 8" id="KW-0378">Hydrolase</keyword>
<dbReference type="AlphaFoldDB" id="B5IFL1"/>
<dbReference type="PANTHER" id="PTHR42881">
    <property type="entry name" value="PROLYL ENDOPEPTIDASE"/>
    <property type="match status" value="1"/>
</dbReference>
<gene>
    <name evidence="8" type="ordered locus">Aboo_1129</name>
</gene>
<evidence type="ECO:0000256" key="2">
    <source>
        <dbReference type="ARBA" id="ARBA00011897"/>
    </source>
</evidence>
<dbReference type="PRINTS" id="PR00862">
    <property type="entry name" value="PROLIGOPTASE"/>
</dbReference>
<dbReference type="InterPro" id="IPR023302">
    <property type="entry name" value="Pept_S9A_N"/>
</dbReference>
<dbReference type="InterPro" id="IPR029058">
    <property type="entry name" value="AB_hydrolase_fold"/>
</dbReference>
<dbReference type="GO" id="GO:0004252">
    <property type="term" value="F:serine-type endopeptidase activity"/>
    <property type="evidence" value="ECO:0007669"/>
    <property type="project" value="UniProtKB-EC"/>
</dbReference>
<dbReference type="SUPFAM" id="SSF53474">
    <property type="entry name" value="alpha/beta-Hydrolases"/>
    <property type="match status" value="1"/>
</dbReference>
<evidence type="ECO:0000313" key="8">
    <source>
        <dbReference type="EMBL" id="ADD08938.1"/>
    </source>
</evidence>
<dbReference type="Gene3D" id="2.130.10.120">
    <property type="entry name" value="Prolyl oligopeptidase, N-terminal domain"/>
    <property type="match status" value="1"/>
</dbReference>